<dbReference type="Proteomes" id="UP000005466">
    <property type="component" value="Unassembled WGS sequence"/>
</dbReference>
<evidence type="ECO:0000313" key="1">
    <source>
        <dbReference type="EMBL" id="EGH18330.1"/>
    </source>
</evidence>
<comment type="caution">
    <text evidence="1">The sequence shown here is derived from an EMBL/GenBank/DDBJ whole genome shotgun (WGS) entry which is preliminary data.</text>
</comment>
<name>F3CGD8_PSESG</name>
<dbReference type="BioCyc" id="PSYR875330:G11XH-6822-MONOMER"/>
<organism evidence="1 2">
    <name type="scientific">Pseudomonas savastanoi pv. glycinea str. race 4</name>
    <dbReference type="NCBI Taxonomy" id="875330"/>
    <lineage>
        <taxon>Bacteria</taxon>
        <taxon>Pseudomonadati</taxon>
        <taxon>Pseudomonadota</taxon>
        <taxon>Gammaproteobacteria</taxon>
        <taxon>Pseudomonadales</taxon>
        <taxon>Pseudomonadaceae</taxon>
        <taxon>Pseudomonas</taxon>
    </lineage>
</organism>
<dbReference type="EMBL" id="ADWY01002601">
    <property type="protein sequence ID" value="EGH18330.1"/>
    <property type="molecule type" value="Genomic_DNA"/>
</dbReference>
<sequence>NLADVARLTRQLANQGSRFLYVGAHGVDCADVFLDQPQTGLRRTGRIA</sequence>
<protein>
    <submittedName>
        <fullName evidence="1">Uncharacterized protein</fullName>
    </submittedName>
</protein>
<dbReference type="HOGENOM" id="CLU_3161887_0_0_6"/>
<gene>
    <name evidence="1" type="ORF">Pgy4_35793</name>
</gene>
<accession>F3CGD8</accession>
<reference evidence="1 2" key="1">
    <citation type="journal article" date="2011" name="PLoS Pathog.">
        <title>Dynamic evolution of pathogenicity revealed by sequencing and comparative genomics of 19 Pseudomonas syringae isolates.</title>
        <authorList>
            <person name="Baltrus D.A."/>
            <person name="Nishimura M.T."/>
            <person name="Romanchuk A."/>
            <person name="Chang J.H."/>
            <person name="Mukhtar M.S."/>
            <person name="Cherkis K."/>
            <person name="Roach J."/>
            <person name="Grant S.R."/>
            <person name="Jones C.D."/>
            <person name="Dangl J.L."/>
        </authorList>
    </citation>
    <scope>NUCLEOTIDE SEQUENCE [LARGE SCALE GENOMIC DNA]</scope>
    <source>
        <strain evidence="2">race 4</strain>
    </source>
</reference>
<feature type="non-terminal residue" evidence="1">
    <location>
        <position position="1"/>
    </location>
</feature>
<evidence type="ECO:0000313" key="2">
    <source>
        <dbReference type="Proteomes" id="UP000005466"/>
    </source>
</evidence>
<dbReference type="AlphaFoldDB" id="F3CGD8"/>
<proteinExistence type="predicted"/>